<sequence>MGDGAGLEVDEPERLEAAERPIFYFDFSSPECWLAAERVNHELAVVPVWTPVRVAGAAGRPSPEELTEFNRRADEQGLPAIRLPNPWPEDSDVALRAATFAAASGRVVAFSLAALRQAFAAGRDLSQVDNVLIAAAACELHPRAVLKGVESRSIEQRLNTTSEEAERRGVARVPEVWP</sequence>
<dbReference type="AlphaFoldDB" id="A0A6J4SZB7"/>
<dbReference type="EMBL" id="CADCVU010000155">
    <property type="protein sequence ID" value="CAA9509806.1"/>
    <property type="molecule type" value="Genomic_DNA"/>
</dbReference>
<dbReference type="Gene3D" id="3.40.30.10">
    <property type="entry name" value="Glutaredoxin"/>
    <property type="match status" value="1"/>
</dbReference>
<accession>A0A6J4SZB7</accession>
<dbReference type="InterPro" id="IPR001853">
    <property type="entry name" value="DSBA-like_thioredoxin_dom"/>
</dbReference>
<proteinExistence type="predicted"/>
<dbReference type="GO" id="GO:0016491">
    <property type="term" value="F:oxidoreductase activity"/>
    <property type="evidence" value="ECO:0007669"/>
    <property type="project" value="InterPro"/>
</dbReference>
<dbReference type="SUPFAM" id="SSF52833">
    <property type="entry name" value="Thioredoxin-like"/>
    <property type="match status" value="1"/>
</dbReference>
<name>A0A6J4SZB7_9ACTN</name>
<evidence type="ECO:0000313" key="3">
    <source>
        <dbReference type="EMBL" id="CAA9509806.1"/>
    </source>
</evidence>
<protein>
    <recommendedName>
        <fullName evidence="2">DSBA-like thioredoxin domain-containing protein</fullName>
    </recommendedName>
</protein>
<evidence type="ECO:0000259" key="2">
    <source>
        <dbReference type="Pfam" id="PF01323"/>
    </source>
</evidence>
<dbReference type="InterPro" id="IPR036249">
    <property type="entry name" value="Thioredoxin-like_sf"/>
</dbReference>
<evidence type="ECO:0000256" key="1">
    <source>
        <dbReference type="SAM" id="MobiDB-lite"/>
    </source>
</evidence>
<reference evidence="3" key="1">
    <citation type="submission" date="2020-02" db="EMBL/GenBank/DDBJ databases">
        <authorList>
            <person name="Meier V. D."/>
        </authorList>
    </citation>
    <scope>NUCLEOTIDE SEQUENCE</scope>
    <source>
        <strain evidence="3">AVDCRST_MAG45</strain>
    </source>
</reference>
<feature type="domain" description="DSBA-like thioredoxin" evidence="2">
    <location>
        <begin position="23"/>
        <end position="174"/>
    </location>
</feature>
<dbReference type="Pfam" id="PF01323">
    <property type="entry name" value="DSBA"/>
    <property type="match status" value="1"/>
</dbReference>
<gene>
    <name evidence="3" type="ORF">AVDCRST_MAG45-1837</name>
</gene>
<organism evidence="3">
    <name type="scientific">uncultured Solirubrobacterales bacterium</name>
    <dbReference type="NCBI Taxonomy" id="768556"/>
    <lineage>
        <taxon>Bacteria</taxon>
        <taxon>Bacillati</taxon>
        <taxon>Actinomycetota</taxon>
        <taxon>Thermoleophilia</taxon>
        <taxon>Solirubrobacterales</taxon>
        <taxon>environmental samples</taxon>
    </lineage>
</organism>
<feature type="region of interest" description="Disordered" evidence="1">
    <location>
        <begin position="157"/>
        <end position="178"/>
    </location>
</feature>